<organism evidence="1 2">
    <name type="scientific">Rhizobium leucaenae</name>
    <dbReference type="NCBI Taxonomy" id="29450"/>
    <lineage>
        <taxon>Bacteria</taxon>
        <taxon>Pseudomonadati</taxon>
        <taxon>Pseudomonadota</taxon>
        <taxon>Alphaproteobacteria</taxon>
        <taxon>Hyphomicrobiales</taxon>
        <taxon>Rhizobiaceae</taxon>
        <taxon>Rhizobium/Agrobacterium group</taxon>
        <taxon>Rhizobium</taxon>
    </lineage>
</organism>
<proteinExistence type="predicted"/>
<dbReference type="Proteomes" id="UP000543836">
    <property type="component" value="Unassembled WGS sequence"/>
</dbReference>
<evidence type="ECO:0000313" key="1">
    <source>
        <dbReference type="EMBL" id="MBB4566723.1"/>
    </source>
</evidence>
<accession>A0A7W6ZQ65</accession>
<gene>
    <name evidence="1" type="ORF">GGE60_000811</name>
</gene>
<evidence type="ECO:0000313" key="2">
    <source>
        <dbReference type="Proteomes" id="UP000543836"/>
    </source>
</evidence>
<dbReference type="AlphaFoldDB" id="A0A7W6ZQ65"/>
<sequence>MPMFFANLWRREQLRHVVVTTFHEKGYRDYGKRCIETFLKHWPEDITLLSYAEDVHVEEKDRRLQILDHGEALPRLLEFRQTFADNPLANGICLSSSSLQRDCRWDAVRFSNKVFAVTDAIRRYRTTADQLIWLDADTLTHRDVPRSLVDRIAPRGDQLAAYLNRRMYPECGWVGYNLHHREILTFADRFERIYTSGYFLAMKESHDSFVFWKIAQQMEQDKEASFKLLGSNRAKSHVFINSVLGGYMDHLKGDRKAAGKSRKSDLTWRRREDWWR</sequence>
<name>A0A7W6ZQ65_9HYPH</name>
<reference evidence="1 2" key="1">
    <citation type="submission" date="2020-08" db="EMBL/GenBank/DDBJ databases">
        <title>Genomic Encyclopedia of Type Strains, Phase IV (KMG-V): Genome sequencing to study the core and pangenomes of soil and plant-associated prokaryotes.</title>
        <authorList>
            <person name="Whitman W."/>
        </authorList>
    </citation>
    <scope>NUCLEOTIDE SEQUENCE [LARGE SCALE GENOMIC DNA]</scope>
    <source>
        <strain evidence="1 2">SEMIA 492</strain>
    </source>
</reference>
<keyword evidence="2" id="KW-1185">Reference proteome</keyword>
<protein>
    <submittedName>
        <fullName evidence="1">Uncharacterized protein</fullName>
    </submittedName>
</protein>
<comment type="caution">
    <text evidence="1">The sequence shown here is derived from an EMBL/GenBank/DDBJ whole genome shotgun (WGS) entry which is preliminary data.</text>
</comment>
<dbReference type="EMBL" id="JACIIG010000001">
    <property type="protein sequence ID" value="MBB4566723.1"/>
    <property type="molecule type" value="Genomic_DNA"/>
</dbReference>